<dbReference type="SUPFAM" id="SSF56925">
    <property type="entry name" value="OMPA-like"/>
    <property type="match status" value="1"/>
</dbReference>
<dbReference type="RefSeq" id="WP_236715411.1">
    <property type="nucleotide sequence ID" value="NZ_BDDL01000116.1"/>
</dbReference>
<feature type="domain" description="Msp4/OMP-like" evidence="1">
    <location>
        <begin position="43"/>
        <end position="303"/>
    </location>
</feature>
<evidence type="ECO:0000259" key="1">
    <source>
        <dbReference type="Pfam" id="PF01617"/>
    </source>
</evidence>
<organism evidence="2 4">
    <name type="scientific">Ehrlichia ruminantium</name>
    <name type="common">heartwater rickettsia</name>
    <name type="synonym">Cowdria ruminantium</name>
    <dbReference type="NCBI Taxonomy" id="779"/>
    <lineage>
        <taxon>Bacteria</taxon>
        <taxon>Pseudomonadati</taxon>
        <taxon>Pseudomonadota</taxon>
        <taxon>Alphaproteobacteria</taxon>
        <taxon>Rickettsiales</taxon>
        <taxon>Anaplasmataceae</taxon>
        <taxon>Ehrlichia</taxon>
    </lineage>
</organism>
<name>A0A170R156_EHRRU</name>
<evidence type="ECO:0000313" key="2">
    <source>
        <dbReference type="EMBL" id="GAT77768.1"/>
    </source>
</evidence>
<dbReference type="InterPro" id="IPR011250">
    <property type="entry name" value="OMP/PagP_B-barrel"/>
</dbReference>
<proteinExistence type="predicted"/>
<dbReference type="EMBL" id="BDDL01000116">
    <property type="protein sequence ID" value="GAT77768.1"/>
    <property type="molecule type" value="Genomic_DNA"/>
</dbReference>
<sequence>MALLDHLLGFVGYMSYSKSFLCMAVILLSPYVSLAVNLNENIYKGFYAGIQYKPAKYHLSYLDLKEDGYNTIGAFALKKFSKVRNDANINNTTLATTLASENNFTIGYDPHYENSYLGISGALGYYYHNGFRVESEISSERFLLKNEGYKILDHEKYFALARSASGYGRVTRVFSPNENEYVILMNDGIRSTSLIFNACYDTNINIHGLITYSCVGFGADLVDFLGKYSLKPSYQTKLGISYPVSSNIIAVAEGYYHGLLSRRFDKIPVNSYAMQSQLNSVDTTASALLNIRYYGGSIGVRFILGSL</sequence>
<gene>
    <name evidence="2" type="ORF">EHRUM2_09990</name>
    <name evidence="3" type="ORF">EHRUM3_11920</name>
</gene>
<comment type="caution">
    <text evidence="2">The sequence shown here is derived from an EMBL/GenBank/DDBJ whole genome shotgun (WGS) entry which is preliminary data.</text>
</comment>
<dbReference type="InterPro" id="IPR002566">
    <property type="entry name" value="Msp4_OMP-like"/>
</dbReference>
<dbReference type="EMBL" id="BDDM01000375">
    <property type="protein sequence ID" value="GAT78958.1"/>
    <property type="molecule type" value="Genomic_DNA"/>
</dbReference>
<dbReference type="Pfam" id="PF01617">
    <property type="entry name" value="Surface_Ag_2"/>
    <property type="match status" value="1"/>
</dbReference>
<evidence type="ECO:0000313" key="5">
    <source>
        <dbReference type="Proteomes" id="UP000092731"/>
    </source>
</evidence>
<protein>
    <submittedName>
        <fullName evidence="2">Map1-related protein</fullName>
    </submittedName>
</protein>
<evidence type="ECO:0000313" key="4">
    <source>
        <dbReference type="Proteomes" id="UP000092677"/>
    </source>
</evidence>
<reference evidence="4 5" key="2">
    <citation type="submission" date="2016-05" db="EMBL/GenBank/DDBJ databases">
        <title>Draft genome sequences of four strains of Ehrlichia ruminantium, a tick-borne pathogen of ruminants, isolated from Zimbabwe, The Gambia and Ghana.</title>
        <authorList>
            <person name="Nakao R."/>
            <person name="Jongejan F."/>
            <person name="Sugimoto C."/>
        </authorList>
    </citation>
    <scope>NUCLEOTIDE SEQUENCE [LARGE SCALE GENOMIC DNA]</scope>
    <source>
        <strain evidence="4">Kerr Seringe</strain>
        <strain evidence="5">Pokoase 417</strain>
    </source>
</reference>
<evidence type="ECO:0000313" key="3">
    <source>
        <dbReference type="EMBL" id="GAT78958.1"/>
    </source>
</evidence>
<dbReference type="STRING" id="779.GCA_002019755_00973"/>
<dbReference type="Proteomes" id="UP000092731">
    <property type="component" value="Unassembled WGS sequence"/>
</dbReference>
<dbReference type="AlphaFoldDB" id="A0A170R156"/>
<dbReference type="Gene3D" id="2.40.160.20">
    <property type="match status" value="1"/>
</dbReference>
<reference evidence="2" key="1">
    <citation type="journal article" date="2016" name="Genome Announc.">
        <title>Draft Genome Sequences of Three Strains of Ehrlichia ruminantium, a Tick-Borne Pathogen of Ruminants, Isolated from Zimbabwe, The Gambia, and Ghana.</title>
        <authorList>
            <person name="Nakao R."/>
            <person name="Jongejan F."/>
            <person name="Sugimoto C."/>
        </authorList>
    </citation>
    <scope>NUCLEOTIDE SEQUENCE</scope>
    <source>
        <strain evidence="2">Kerr Seringe</strain>
        <strain evidence="3">Pokoase 417</strain>
    </source>
</reference>
<dbReference type="Proteomes" id="UP000092677">
    <property type="component" value="Unassembled WGS sequence"/>
</dbReference>
<accession>A0A170R156</accession>